<dbReference type="Pfam" id="PF26335">
    <property type="entry name" value="ARB_00930_C"/>
    <property type="match status" value="1"/>
</dbReference>
<feature type="chain" id="PRO_5041922503" description="Beta-lactamase-related domain-containing protein" evidence="1">
    <location>
        <begin position="21"/>
        <end position="559"/>
    </location>
</feature>
<reference evidence="4" key="1">
    <citation type="submission" date="2023-07" db="EMBL/GenBank/DDBJ databases">
        <title>Black Yeasts Isolated from many extreme environments.</title>
        <authorList>
            <person name="Coleine C."/>
            <person name="Stajich J.E."/>
            <person name="Selbmann L."/>
        </authorList>
    </citation>
    <scope>NUCLEOTIDE SEQUENCE</scope>
    <source>
        <strain evidence="4">CCFEE 5485</strain>
    </source>
</reference>
<feature type="signal peptide" evidence="1">
    <location>
        <begin position="1"/>
        <end position="20"/>
    </location>
</feature>
<organism evidence="4 5">
    <name type="scientific">Recurvomyces mirabilis</name>
    <dbReference type="NCBI Taxonomy" id="574656"/>
    <lineage>
        <taxon>Eukaryota</taxon>
        <taxon>Fungi</taxon>
        <taxon>Dikarya</taxon>
        <taxon>Ascomycota</taxon>
        <taxon>Pezizomycotina</taxon>
        <taxon>Dothideomycetes</taxon>
        <taxon>Dothideomycetidae</taxon>
        <taxon>Mycosphaerellales</taxon>
        <taxon>Teratosphaeriaceae</taxon>
        <taxon>Recurvomyces</taxon>
    </lineage>
</organism>
<keyword evidence="1" id="KW-0732">Signal</keyword>
<dbReference type="InterPro" id="IPR051478">
    <property type="entry name" value="Beta-lactamase-like_AB/R"/>
</dbReference>
<proteinExistence type="predicted"/>
<gene>
    <name evidence="4" type="ORF">LTR78_003521</name>
</gene>
<evidence type="ECO:0000259" key="2">
    <source>
        <dbReference type="Pfam" id="PF00144"/>
    </source>
</evidence>
<dbReference type="InterPro" id="IPR058664">
    <property type="entry name" value="ARB_00930-like_C"/>
</dbReference>
<dbReference type="EMBL" id="JAUTXT010000009">
    <property type="protein sequence ID" value="KAK3676744.1"/>
    <property type="molecule type" value="Genomic_DNA"/>
</dbReference>
<dbReference type="Pfam" id="PF00144">
    <property type="entry name" value="Beta-lactamase"/>
    <property type="match status" value="1"/>
</dbReference>
<dbReference type="InterPro" id="IPR012338">
    <property type="entry name" value="Beta-lactam/transpept-like"/>
</dbReference>
<dbReference type="InterPro" id="IPR001466">
    <property type="entry name" value="Beta-lactam-related"/>
</dbReference>
<dbReference type="Gene3D" id="3.40.710.10">
    <property type="entry name" value="DD-peptidase/beta-lactamase superfamily"/>
    <property type="match status" value="1"/>
</dbReference>
<evidence type="ECO:0000313" key="5">
    <source>
        <dbReference type="Proteomes" id="UP001274830"/>
    </source>
</evidence>
<comment type="caution">
    <text evidence="4">The sequence shown here is derived from an EMBL/GenBank/DDBJ whole genome shotgun (WGS) entry which is preliminary data.</text>
</comment>
<dbReference type="SUPFAM" id="SSF56601">
    <property type="entry name" value="beta-lactamase/transpeptidase-like"/>
    <property type="match status" value="1"/>
</dbReference>
<evidence type="ECO:0000256" key="1">
    <source>
        <dbReference type="SAM" id="SignalP"/>
    </source>
</evidence>
<name>A0AAE1C3G4_9PEZI</name>
<dbReference type="PANTHER" id="PTHR22935">
    <property type="entry name" value="PENICILLIN-BINDING PROTEIN"/>
    <property type="match status" value="1"/>
</dbReference>
<dbReference type="Proteomes" id="UP001274830">
    <property type="component" value="Unassembled WGS sequence"/>
</dbReference>
<evidence type="ECO:0000259" key="3">
    <source>
        <dbReference type="Pfam" id="PF26335"/>
    </source>
</evidence>
<feature type="domain" description="Beta-lactamase-like ARB-00930-like C-terminal" evidence="3">
    <location>
        <begin position="416"/>
        <end position="558"/>
    </location>
</feature>
<dbReference type="AlphaFoldDB" id="A0AAE1C3G4"/>
<sequence length="559" mass="60146">MSALLCLTAILKFFFTFAGAQKDLYVPCPLLGPPVPPPLIDPKTAAVQKISKQFSAFIDQYVAAEKGDFGPVTPNKTSFSIALFAGSNYVASEADPSFFYEYHHEAGLAANNTDALSADSKFAVGELTQLFTVYALLIELGDEVLGRSITYHLPELKGLSNFRNALTQVRWEDVTLASLAGHMSGVARSSEACSINRKCSAQDLLKDLAMSPPIYLPETTPIFSDAAFQLLAAALERETGKAFAQILSGSIFSPLNMTNTSLLAGSATNGNLSSPSQLYGNDLLNTSYVGEPAALGLTTTIQDLSTAGRAMLTSHLISPATTRRWLKPHTSTSNIKNSVGRPWEIYHYGSNDSVMDIYTKSGSLGSYGSYFGLVPDYDIGFAILAVNHDEEAAPDLNAYADMCIVALNLVQKSAYSTANETLAGTYRSLNCNDNSSLVLDLDTKLHGLHVSSLALNGTDYLATIAALIGAQAGNADIRLYPTNLVEQSNGVKRQAFRAVIQDMSEFVDAGTPTCVSWQTIDILRRGGLSLDRVVLEYDSNGTATAIEWPALDVEMQRQQ</sequence>
<keyword evidence="5" id="KW-1185">Reference proteome</keyword>
<evidence type="ECO:0008006" key="6">
    <source>
        <dbReference type="Google" id="ProtNLM"/>
    </source>
</evidence>
<evidence type="ECO:0000313" key="4">
    <source>
        <dbReference type="EMBL" id="KAK3676744.1"/>
    </source>
</evidence>
<feature type="domain" description="Beta-lactamase-related" evidence="2">
    <location>
        <begin position="111"/>
        <end position="390"/>
    </location>
</feature>
<accession>A0AAE1C3G4</accession>
<protein>
    <recommendedName>
        <fullName evidence="6">Beta-lactamase-related domain-containing protein</fullName>
    </recommendedName>
</protein>
<dbReference type="PANTHER" id="PTHR22935:SF97">
    <property type="entry name" value="BETA-LACTAMASE-RELATED DOMAIN-CONTAINING PROTEIN"/>
    <property type="match status" value="1"/>
</dbReference>